<dbReference type="SUPFAM" id="SSF52540">
    <property type="entry name" value="P-loop containing nucleoside triphosphate hydrolases"/>
    <property type="match status" value="2"/>
</dbReference>
<dbReference type="EC" id="2.5.1.75" evidence="3"/>
<evidence type="ECO:0000256" key="1">
    <source>
        <dbReference type="ARBA" id="ARBA00001946"/>
    </source>
</evidence>
<gene>
    <name evidence="10" type="primary">miaA</name>
    <name evidence="10" type="ORF">CI610_02090</name>
</gene>
<dbReference type="NCBIfam" id="TIGR00174">
    <property type="entry name" value="miaA"/>
    <property type="match status" value="1"/>
</dbReference>
<evidence type="ECO:0000256" key="3">
    <source>
        <dbReference type="ARBA" id="ARBA00012665"/>
    </source>
</evidence>
<protein>
    <recommendedName>
        <fullName evidence="3">tRNA dimethylallyltransferase</fullName>
        <ecNumber evidence="3">2.5.1.75</ecNumber>
    </recommendedName>
</protein>
<dbReference type="GO" id="GO:0052381">
    <property type="term" value="F:tRNA dimethylallyltransferase activity"/>
    <property type="evidence" value="ECO:0007669"/>
    <property type="project" value="UniProtKB-EC"/>
</dbReference>
<dbReference type="FunFam" id="1.10.20.140:FF:000001">
    <property type="entry name" value="tRNA dimethylallyltransferase"/>
    <property type="match status" value="1"/>
</dbReference>
<keyword evidence="5" id="KW-0819">tRNA processing</keyword>
<organism evidence="10">
    <name type="scientific">invertebrate metagenome</name>
    <dbReference type="NCBI Taxonomy" id="1711999"/>
    <lineage>
        <taxon>unclassified sequences</taxon>
        <taxon>metagenomes</taxon>
        <taxon>organismal metagenomes</taxon>
    </lineage>
</organism>
<evidence type="ECO:0000256" key="9">
    <source>
        <dbReference type="ARBA" id="ARBA00049563"/>
    </source>
</evidence>
<accession>A0A2H9T6T8</accession>
<keyword evidence="4 10" id="KW-0808">Transferase</keyword>
<keyword evidence="8" id="KW-0460">Magnesium</keyword>
<name>A0A2H9T6T8_9ZZZZ</name>
<evidence type="ECO:0000256" key="6">
    <source>
        <dbReference type="ARBA" id="ARBA00022741"/>
    </source>
</evidence>
<comment type="similarity">
    <text evidence="2">Belongs to the IPP transferase family.</text>
</comment>
<evidence type="ECO:0000256" key="7">
    <source>
        <dbReference type="ARBA" id="ARBA00022840"/>
    </source>
</evidence>
<evidence type="ECO:0000313" key="10">
    <source>
        <dbReference type="EMBL" id="PJE78947.1"/>
    </source>
</evidence>
<evidence type="ECO:0000256" key="4">
    <source>
        <dbReference type="ARBA" id="ARBA00022679"/>
    </source>
</evidence>
<reference evidence="10" key="1">
    <citation type="journal article" date="2017" name="Appl. Environ. Microbiol.">
        <title>Molecular characterization of an Endozoicomonas-like organism causing infection in king scallop Pecten maximus L.</title>
        <authorList>
            <person name="Cano I."/>
            <person name="van Aerle R."/>
            <person name="Ross S."/>
            <person name="Verner-Jeffreys D.W."/>
            <person name="Paley R.K."/>
            <person name="Rimmer G."/>
            <person name="Ryder D."/>
            <person name="Hooper P."/>
            <person name="Stone D."/>
            <person name="Feist S.W."/>
        </authorList>
    </citation>
    <scope>NUCLEOTIDE SEQUENCE</scope>
</reference>
<evidence type="ECO:0000256" key="2">
    <source>
        <dbReference type="ARBA" id="ARBA00005842"/>
    </source>
</evidence>
<proteinExistence type="inferred from homology"/>
<dbReference type="InterPro" id="IPR018022">
    <property type="entry name" value="IPT"/>
</dbReference>
<keyword evidence="6" id="KW-0547">Nucleotide-binding</keyword>
<dbReference type="PANTHER" id="PTHR11088">
    <property type="entry name" value="TRNA DIMETHYLALLYLTRANSFERASE"/>
    <property type="match status" value="1"/>
</dbReference>
<comment type="cofactor">
    <cofactor evidence="1">
        <name>Mg(2+)</name>
        <dbReference type="ChEBI" id="CHEBI:18420"/>
    </cofactor>
</comment>
<evidence type="ECO:0000256" key="5">
    <source>
        <dbReference type="ARBA" id="ARBA00022694"/>
    </source>
</evidence>
<dbReference type="HAMAP" id="MF_00185">
    <property type="entry name" value="IPP_trans"/>
    <property type="match status" value="1"/>
</dbReference>
<dbReference type="PANTHER" id="PTHR11088:SF60">
    <property type="entry name" value="TRNA DIMETHYLALLYLTRANSFERASE"/>
    <property type="match status" value="1"/>
</dbReference>
<dbReference type="Gene3D" id="3.40.50.300">
    <property type="entry name" value="P-loop containing nucleotide triphosphate hydrolases"/>
    <property type="match status" value="1"/>
</dbReference>
<comment type="caution">
    <text evidence="10">The sequence shown here is derived from an EMBL/GenBank/DDBJ whole genome shotgun (WGS) entry which is preliminary data.</text>
</comment>
<evidence type="ECO:0000256" key="8">
    <source>
        <dbReference type="ARBA" id="ARBA00022842"/>
    </source>
</evidence>
<dbReference type="Gene3D" id="1.10.20.140">
    <property type="match status" value="1"/>
</dbReference>
<dbReference type="Pfam" id="PF01715">
    <property type="entry name" value="IPPT"/>
    <property type="match status" value="1"/>
</dbReference>
<dbReference type="GO" id="GO:0006400">
    <property type="term" value="P:tRNA modification"/>
    <property type="evidence" value="ECO:0007669"/>
    <property type="project" value="TreeGrafter"/>
</dbReference>
<keyword evidence="7" id="KW-0067">ATP-binding</keyword>
<dbReference type="AlphaFoldDB" id="A0A2H9T6T8"/>
<sequence length="323" mass="36439">MAVITVVDTTKKRLPPAIFLMGPTAAGKTDLAIALTQLLPCDIISVDSAMVYRGMDIGTAKPEPAVLEKVPHRLVDIRDPADPYSASDFRQDALTAMEDITAKGRIPLLVGGTMLYFKALRDGLAVLPPADKKVRKAILEQASQPDGWNRLHRQLRDIDPLAAQRIKPSDTQRLQRALEVFQLTGRPLTQWYAEQPDVSLPYRLLNLAVCPQNRAVLHQRIALRFRQMMKQGFLNEVRKLKQRADLSLSLPAIKSVGYRQSWGYLSEELTYEEMVEKSIVATRQLAKRQLTWLRSWPDIHHMDALSMELENKVMAIILPFLAG</sequence>
<dbReference type="InterPro" id="IPR039657">
    <property type="entry name" value="Dimethylallyltransferase"/>
</dbReference>
<dbReference type="InterPro" id="IPR027417">
    <property type="entry name" value="P-loop_NTPase"/>
</dbReference>
<dbReference type="GO" id="GO:0005524">
    <property type="term" value="F:ATP binding"/>
    <property type="evidence" value="ECO:0007669"/>
    <property type="project" value="UniProtKB-KW"/>
</dbReference>
<dbReference type="EMBL" id="NSIT01000112">
    <property type="protein sequence ID" value="PJE78947.1"/>
    <property type="molecule type" value="Genomic_DNA"/>
</dbReference>
<comment type="catalytic activity">
    <reaction evidence="9">
        <text>adenosine(37) in tRNA + dimethylallyl diphosphate = N(6)-dimethylallyladenosine(37) in tRNA + diphosphate</text>
        <dbReference type="Rhea" id="RHEA:26482"/>
        <dbReference type="Rhea" id="RHEA-COMP:10162"/>
        <dbReference type="Rhea" id="RHEA-COMP:10375"/>
        <dbReference type="ChEBI" id="CHEBI:33019"/>
        <dbReference type="ChEBI" id="CHEBI:57623"/>
        <dbReference type="ChEBI" id="CHEBI:74411"/>
        <dbReference type="ChEBI" id="CHEBI:74415"/>
        <dbReference type="EC" id="2.5.1.75"/>
    </reaction>
</comment>